<feature type="chain" id="PRO_5045998065" evidence="1">
    <location>
        <begin position="25"/>
        <end position="448"/>
    </location>
</feature>
<dbReference type="Proteomes" id="UP001232992">
    <property type="component" value="Unassembled WGS sequence"/>
</dbReference>
<name>A0ABT7BZ73_9CYAN</name>
<protein>
    <submittedName>
        <fullName evidence="2">Uncharacterized protein</fullName>
    </submittedName>
</protein>
<dbReference type="EMBL" id="JAQOSQ010000014">
    <property type="protein sequence ID" value="MDJ1184370.1"/>
    <property type="molecule type" value="Genomic_DNA"/>
</dbReference>
<dbReference type="Gene3D" id="2.60.120.380">
    <property type="match status" value="1"/>
</dbReference>
<evidence type="ECO:0000256" key="1">
    <source>
        <dbReference type="SAM" id="SignalP"/>
    </source>
</evidence>
<feature type="signal peptide" evidence="1">
    <location>
        <begin position="1"/>
        <end position="24"/>
    </location>
</feature>
<evidence type="ECO:0000313" key="3">
    <source>
        <dbReference type="Proteomes" id="UP001232992"/>
    </source>
</evidence>
<keyword evidence="1" id="KW-0732">Signal</keyword>
<gene>
    <name evidence="2" type="ORF">PMH09_14385</name>
</gene>
<reference evidence="2 3" key="1">
    <citation type="submission" date="2023-01" db="EMBL/GenBank/DDBJ databases">
        <title>Novel diversity within Roseofilum (Cyanobacteria; Desertifilaceae) from marine benthic mats with descriptions of four novel species.</title>
        <authorList>
            <person name="Wang Y."/>
            <person name="Berthold D.E."/>
            <person name="Hu J."/>
            <person name="Lefler F.W."/>
            <person name="Laughinghouse H.D. IV."/>
        </authorList>
    </citation>
    <scope>NUCLEOTIDE SEQUENCE [LARGE SCALE GENOMIC DNA]</scope>
    <source>
        <strain evidence="2 3">BLCC-M143</strain>
    </source>
</reference>
<evidence type="ECO:0000313" key="2">
    <source>
        <dbReference type="EMBL" id="MDJ1184370.1"/>
    </source>
</evidence>
<comment type="caution">
    <text evidence="2">The sequence shown here is derived from an EMBL/GenBank/DDBJ whole genome shotgun (WGS) entry which is preliminary data.</text>
</comment>
<accession>A0ABT7BZ73</accession>
<dbReference type="RefSeq" id="WP_283759023.1">
    <property type="nucleotide sequence ID" value="NZ_JAQOSQ010000014.1"/>
</dbReference>
<sequence length="448" mass="49283">MMARIHPLAIAAGLSALAGSVYWAAVATESPTLDRVAEVTVSLAEEDTVGGFDTGGTITRTEELVFAPGETEKVIGGGTVAAGTLHQYRFKAPPGQQLTVELQVENNNAAFQVQDLIKIDARTRWTNTLSEYPAIAARRWSGMLPKSENRQFRILVGPTDNRDASYLMRVVLNDRNISSETTKNRDKEIGPSSIPSLNEQWKKETGLRYGEVRRRLIARGWIPHTIETTGPARHSDPLGLVKTMYGLGYEEVVDCAGTGLAPCRFEFVYRDRALDNGPVLAVIATVASGPNPDPYFAGMNPNAYGINTEYEERPFNAALFAEIQNDENFCGAIGTCPVSSPYVLHNSQSQYAFADVAILARAYPEGGNRLVVFPRKPVSRAQALRYAEILDRDQTIDLSDRNRQRYDGDRRIESYAAPGEGPRNLMQLVLTLNGQVSEIKFTKPGNLL</sequence>
<keyword evidence="3" id="KW-1185">Reference proteome</keyword>
<organism evidence="2 3">
    <name type="scientific">Roseofilum casamattae BLCC-M143</name>
    <dbReference type="NCBI Taxonomy" id="3022442"/>
    <lineage>
        <taxon>Bacteria</taxon>
        <taxon>Bacillati</taxon>
        <taxon>Cyanobacteriota</taxon>
        <taxon>Cyanophyceae</taxon>
        <taxon>Desertifilales</taxon>
        <taxon>Desertifilaceae</taxon>
        <taxon>Roseofilum</taxon>
        <taxon>Roseofilum casamattae</taxon>
    </lineage>
</organism>
<proteinExistence type="predicted"/>